<dbReference type="EMBL" id="HE614873">
    <property type="protein sequence ID" value="CCE74030.1"/>
    <property type="molecule type" value="Genomic_DNA"/>
</dbReference>
<proteinExistence type="predicted"/>
<gene>
    <name evidence="2" type="ORF">CMN_00048</name>
</gene>
<organism evidence="2 3">
    <name type="scientific">Clavibacter nebraskensis NCPPB 2581</name>
    <dbReference type="NCBI Taxonomy" id="1097677"/>
    <lineage>
        <taxon>Bacteria</taxon>
        <taxon>Bacillati</taxon>
        <taxon>Actinomycetota</taxon>
        <taxon>Actinomycetes</taxon>
        <taxon>Micrococcales</taxon>
        <taxon>Microbacteriaceae</taxon>
        <taxon>Clavibacter</taxon>
    </lineage>
</organism>
<dbReference type="Proteomes" id="UP000012170">
    <property type="component" value="Chromosome"/>
</dbReference>
<dbReference type="AlphaFoldDB" id="A0AAI8ZFI8"/>
<accession>A0AAI8ZFI8</accession>
<evidence type="ECO:0000313" key="2">
    <source>
        <dbReference type="EMBL" id="CCE74030.1"/>
    </source>
</evidence>
<name>A0AAI8ZFI8_9MICO</name>
<keyword evidence="1" id="KW-1133">Transmembrane helix</keyword>
<feature type="transmembrane region" description="Helical" evidence="1">
    <location>
        <begin position="20"/>
        <end position="41"/>
    </location>
</feature>
<sequence>MRDMEGEETPSILLPAAYDVVWSVVTVVVIVGIVFALVVLVRFARAGRRARAASAALDEARLELVRGRTARLRAGLPDAPGASVGDGDPTA</sequence>
<evidence type="ECO:0000313" key="3">
    <source>
        <dbReference type="Proteomes" id="UP000012170"/>
    </source>
</evidence>
<protein>
    <submittedName>
        <fullName evidence="2">Uncharacterized protein</fullName>
    </submittedName>
</protein>
<evidence type="ECO:0000256" key="1">
    <source>
        <dbReference type="SAM" id="Phobius"/>
    </source>
</evidence>
<keyword evidence="1" id="KW-0812">Transmembrane</keyword>
<dbReference type="KEGG" id="cmc:CMN_00048"/>
<reference evidence="3" key="2">
    <citation type="submission" date="2013-04" db="EMBL/GenBank/DDBJ databases">
        <title>The genome sequence of the maize-pathogen Clavibacter michiganensis subsp. nebraskensis.</title>
        <authorList>
            <person name="Gartemann K.H."/>
            <person name="Blom J."/>
            <person name="Dreiseikelmann B."/>
            <person name="Fluegel M."/>
            <person name="Jaenicke S."/>
            <person name="Linke B."/>
            <person name="Sczcepanowski R."/>
            <person name="Wittmann J."/>
            <person name="Goesmann A."/>
            <person name="Puehler A."/>
            <person name="Eichenlaub R."/>
            <person name="Rueckert C."/>
        </authorList>
    </citation>
    <scope>NUCLEOTIDE SEQUENCE [LARGE SCALE GENOMIC DNA]</scope>
    <source>
        <strain evidence="3">NCPPB 2581</strain>
    </source>
</reference>
<keyword evidence="1" id="KW-0472">Membrane</keyword>
<reference evidence="2 3" key="1">
    <citation type="submission" date="2011-11" db="EMBL/GenBank/DDBJ databases">
        <authorList>
            <person name="Gartemann K."/>
        </authorList>
    </citation>
    <scope>NUCLEOTIDE SEQUENCE [LARGE SCALE GENOMIC DNA]</scope>
    <source>
        <strain evidence="3">NCPPB 2581</strain>
    </source>
</reference>